<feature type="compositionally biased region" description="Low complexity" evidence="6">
    <location>
        <begin position="538"/>
        <end position="552"/>
    </location>
</feature>
<name>A0A8H6YBD6_9AGAR</name>
<dbReference type="SUPFAM" id="SSF52540">
    <property type="entry name" value="P-loop containing nucleoside triphosphate hydrolases"/>
    <property type="match status" value="2"/>
</dbReference>
<dbReference type="AlphaFoldDB" id="A0A8H6YBD6"/>
<dbReference type="PANTHER" id="PTHR24031">
    <property type="entry name" value="RNA HELICASE"/>
    <property type="match status" value="1"/>
</dbReference>
<dbReference type="PROSITE" id="PS51192">
    <property type="entry name" value="HELICASE_ATP_BIND_1"/>
    <property type="match status" value="1"/>
</dbReference>
<dbReference type="Pfam" id="PF00270">
    <property type="entry name" value="DEAD"/>
    <property type="match status" value="1"/>
</dbReference>
<keyword evidence="5" id="KW-0347">Helicase</keyword>
<comment type="domain">
    <text evidence="5">The Q motif is unique to and characteristic of the DEAD box family of RNA helicases and controls ATP binding and hydrolysis.</text>
</comment>
<dbReference type="InterPro" id="IPR001650">
    <property type="entry name" value="Helicase_C-like"/>
</dbReference>
<dbReference type="EC" id="3.6.4.13" evidence="5"/>
<keyword evidence="10" id="KW-1185">Reference proteome</keyword>
<feature type="domain" description="Helicase C-terminal" evidence="8">
    <location>
        <begin position="273"/>
        <end position="434"/>
    </location>
</feature>
<dbReference type="EMBL" id="JACAZH010000011">
    <property type="protein sequence ID" value="KAF7355621.1"/>
    <property type="molecule type" value="Genomic_DNA"/>
</dbReference>
<evidence type="ECO:0000259" key="8">
    <source>
        <dbReference type="PROSITE" id="PS51194"/>
    </source>
</evidence>
<keyword evidence="3 5" id="KW-0067">ATP-binding</keyword>
<dbReference type="GO" id="GO:0003724">
    <property type="term" value="F:RNA helicase activity"/>
    <property type="evidence" value="ECO:0007669"/>
    <property type="project" value="UniProtKB-EC"/>
</dbReference>
<evidence type="ECO:0000256" key="1">
    <source>
        <dbReference type="ARBA" id="ARBA00022741"/>
    </source>
</evidence>
<dbReference type="GO" id="GO:0005524">
    <property type="term" value="F:ATP binding"/>
    <property type="evidence" value="ECO:0007669"/>
    <property type="project" value="UniProtKB-UniRule"/>
</dbReference>
<feature type="compositionally biased region" description="Low complexity" evidence="6">
    <location>
        <begin position="23"/>
        <end position="43"/>
    </location>
</feature>
<evidence type="ECO:0000256" key="6">
    <source>
        <dbReference type="SAM" id="MobiDB-lite"/>
    </source>
</evidence>
<comment type="function">
    <text evidence="5">RNA helicase.</text>
</comment>
<evidence type="ECO:0000256" key="4">
    <source>
        <dbReference type="ARBA" id="ARBA00022884"/>
    </source>
</evidence>
<comment type="similarity">
    <text evidence="5">Belongs to the DEAD box helicase family.</text>
</comment>
<keyword evidence="2 5" id="KW-0378">Hydrolase</keyword>
<dbReference type="SMART" id="SM00490">
    <property type="entry name" value="HELICc"/>
    <property type="match status" value="1"/>
</dbReference>
<evidence type="ECO:0000313" key="10">
    <source>
        <dbReference type="Proteomes" id="UP000623467"/>
    </source>
</evidence>
<dbReference type="GO" id="GO:0016787">
    <property type="term" value="F:hydrolase activity"/>
    <property type="evidence" value="ECO:0007669"/>
    <property type="project" value="UniProtKB-KW"/>
</dbReference>
<evidence type="ECO:0000259" key="7">
    <source>
        <dbReference type="PROSITE" id="PS51192"/>
    </source>
</evidence>
<dbReference type="OrthoDB" id="193716at2759"/>
<keyword evidence="4 5" id="KW-0694">RNA-binding</keyword>
<evidence type="ECO:0000313" key="9">
    <source>
        <dbReference type="EMBL" id="KAF7355621.1"/>
    </source>
</evidence>
<dbReference type="Gene3D" id="3.40.50.300">
    <property type="entry name" value="P-loop containing nucleotide triphosphate hydrolases"/>
    <property type="match status" value="2"/>
</dbReference>
<dbReference type="InterPro" id="IPR014001">
    <property type="entry name" value="Helicase_ATP-bd"/>
</dbReference>
<dbReference type="SMART" id="SM00487">
    <property type="entry name" value="DEXDc"/>
    <property type="match status" value="1"/>
</dbReference>
<dbReference type="Pfam" id="PF00271">
    <property type="entry name" value="Helicase_C"/>
    <property type="match status" value="1"/>
</dbReference>
<dbReference type="InterPro" id="IPR027417">
    <property type="entry name" value="P-loop_NTPase"/>
</dbReference>
<organism evidence="9 10">
    <name type="scientific">Mycena sanguinolenta</name>
    <dbReference type="NCBI Taxonomy" id="230812"/>
    <lineage>
        <taxon>Eukaryota</taxon>
        <taxon>Fungi</taxon>
        <taxon>Dikarya</taxon>
        <taxon>Basidiomycota</taxon>
        <taxon>Agaricomycotina</taxon>
        <taxon>Agaricomycetes</taxon>
        <taxon>Agaricomycetidae</taxon>
        <taxon>Agaricales</taxon>
        <taxon>Marasmiineae</taxon>
        <taxon>Mycenaceae</taxon>
        <taxon>Mycena</taxon>
    </lineage>
</organism>
<evidence type="ECO:0000256" key="2">
    <source>
        <dbReference type="ARBA" id="ARBA00022801"/>
    </source>
</evidence>
<sequence length="552" mass="60272">MLPAAPKMPASRRPRRPRPAGPPTVRAISSAAAATATISRPAPELSTPKPSTRNEAHFSSQRFADAPISEASKKGIKHEFMSDVQEATLGSALKGLDLLVQAKTGTGKTLAFLLPAVERLSQMELVNRKISMLVLSPTRELALQIEEEAQTLIANHPFKVDHAIGGTNMNAASKRIMDTPPRILIATPGRLVDHLENTHGFVHLFSDLRVIVYDEADRLLDQGFRKELDKILSYLPDKTKVKRQALLFSATVSQDVKVVAKGALAANYKFISTLREDEINTHEHVPQQSMVVPFSQQLAATLAFLRQDRVLHNGASKAMIFLPTARMVGFYYEALSQLPKGSLPPLYEIHSQGVLLSSDVTARGMDFPGVTLILQTGLPPNSEQYIHRLGRTARAGASGRGIIILDKDETFFLRDRTIAGLGITPVPEVPTPGLYHLNEAELAGPAAEIAKALTLVSAEAKAQAYRAFLGVYQTSIKGLGWTKTDLVNKANEIVRTTLGWTEPELPSIEKKTVGKMNLKGIPGLNVVVSPPKEPRGPPRQQGQQQRRQQQSN</sequence>
<gene>
    <name evidence="9" type="ORF">MSAN_01479400</name>
</gene>
<dbReference type="GO" id="GO:0003723">
    <property type="term" value="F:RNA binding"/>
    <property type="evidence" value="ECO:0007669"/>
    <property type="project" value="UniProtKB-UniRule"/>
</dbReference>
<evidence type="ECO:0000256" key="3">
    <source>
        <dbReference type="ARBA" id="ARBA00022840"/>
    </source>
</evidence>
<dbReference type="CDD" id="cd18787">
    <property type="entry name" value="SF2_C_DEAD"/>
    <property type="match status" value="1"/>
</dbReference>
<accession>A0A8H6YBD6</accession>
<evidence type="ECO:0000256" key="5">
    <source>
        <dbReference type="RuleBase" id="RU365068"/>
    </source>
</evidence>
<feature type="compositionally biased region" description="Polar residues" evidence="6">
    <location>
        <begin position="48"/>
        <end position="62"/>
    </location>
</feature>
<comment type="catalytic activity">
    <reaction evidence="5">
        <text>ATP + H2O = ADP + phosphate + H(+)</text>
        <dbReference type="Rhea" id="RHEA:13065"/>
        <dbReference type="ChEBI" id="CHEBI:15377"/>
        <dbReference type="ChEBI" id="CHEBI:15378"/>
        <dbReference type="ChEBI" id="CHEBI:30616"/>
        <dbReference type="ChEBI" id="CHEBI:43474"/>
        <dbReference type="ChEBI" id="CHEBI:456216"/>
        <dbReference type="EC" id="3.6.4.13"/>
    </reaction>
</comment>
<dbReference type="Proteomes" id="UP000623467">
    <property type="component" value="Unassembled WGS sequence"/>
</dbReference>
<keyword evidence="1 5" id="KW-0547">Nucleotide-binding</keyword>
<feature type="region of interest" description="Disordered" evidence="6">
    <location>
        <begin position="521"/>
        <end position="552"/>
    </location>
</feature>
<feature type="region of interest" description="Disordered" evidence="6">
    <location>
        <begin position="1"/>
        <end position="64"/>
    </location>
</feature>
<protein>
    <recommendedName>
        <fullName evidence="5">ATP-dependent RNA helicase</fullName>
        <ecNumber evidence="5">3.6.4.13</ecNumber>
    </recommendedName>
</protein>
<feature type="domain" description="Helicase ATP-binding" evidence="7">
    <location>
        <begin position="89"/>
        <end position="270"/>
    </location>
</feature>
<dbReference type="InterPro" id="IPR011545">
    <property type="entry name" value="DEAD/DEAH_box_helicase_dom"/>
</dbReference>
<comment type="caution">
    <text evidence="9">The sequence shown here is derived from an EMBL/GenBank/DDBJ whole genome shotgun (WGS) entry which is preliminary data.</text>
</comment>
<reference evidence="9" key="1">
    <citation type="submission" date="2020-05" db="EMBL/GenBank/DDBJ databases">
        <title>Mycena genomes resolve the evolution of fungal bioluminescence.</title>
        <authorList>
            <person name="Tsai I.J."/>
        </authorList>
    </citation>
    <scope>NUCLEOTIDE SEQUENCE</scope>
    <source>
        <strain evidence="9">160909Yilan</strain>
    </source>
</reference>
<proteinExistence type="inferred from homology"/>
<dbReference type="PROSITE" id="PS51194">
    <property type="entry name" value="HELICASE_CTER"/>
    <property type="match status" value="1"/>
</dbReference>